<feature type="domain" description="NTP pyrophosphohydrolase MazG-like" evidence="1">
    <location>
        <begin position="30"/>
        <end position="108"/>
    </location>
</feature>
<organism evidence="2 3">
    <name type="scientific">Thioalkalivibrio halophilus</name>
    <dbReference type="NCBI Taxonomy" id="252474"/>
    <lineage>
        <taxon>Bacteria</taxon>
        <taxon>Pseudomonadati</taxon>
        <taxon>Pseudomonadota</taxon>
        <taxon>Gammaproteobacteria</taxon>
        <taxon>Chromatiales</taxon>
        <taxon>Ectothiorhodospiraceae</taxon>
        <taxon>Thioalkalivibrio</taxon>
    </lineage>
</organism>
<dbReference type="Proteomes" id="UP000189177">
    <property type="component" value="Unassembled WGS sequence"/>
</dbReference>
<dbReference type="Pfam" id="PF03819">
    <property type="entry name" value="MazG"/>
    <property type="match status" value="2"/>
</dbReference>
<dbReference type="NCBIfam" id="NF007113">
    <property type="entry name" value="PRK09562.1"/>
    <property type="match status" value="1"/>
</dbReference>
<dbReference type="GO" id="GO:0046052">
    <property type="term" value="P:UTP catabolic process"/>
    <property type="evidence" value="ECO:0007669"/>
    <property type="project" value="TreeGrafter"/>
</dbReference>
<dbReference type="PANTHER" id="PTHR30522">
    <property type="entry name" value="NUCLEOSIDE TRIPHOSPHATE PYROPHOSPHOHYDROLASE"/>
    <property type="match status" value="1"/>
</dbReference>
<dbReference type="Gene3D" id="1.10.287.1080">
    <property type="entry name" value="MazG-like"/>
    <property type="match status" value="2"/>
</dbReference>
<name>A0A1V3A054_9GAMM</name>
<dbReference type="STRING" id="252474.B1A74_04105"/>
<dbReference type="RefSeq" id="WP_077243844.1">
    <property type="nucleotide sequence ID" value="NZ_MUZR01000010.1"/>
</dbReference>
<dbReference type="GO" id="GO:0046081">
    <property type="term" value="P:dUTP catabolic process"/>
    <property type="evidence" value="ECO:0007669"/>
    <property type="project" value="TreeGrafter"/>
</dbReference>
<proteinExistence type="predicted"/>
<accession>A0A1V3A054</accession>
<gene>
    <name evidence="2" type="ORF">B1A74_04105</name>
</gene>
<feature type="domain" description="NTP pyrophosphohydrolase MazG-like" evidence="1">
    <location>
        <begin position="176"/>
        <end position="234"/>
    </location>
</feature>
<dbReference type="AlphaFoldDB" id="A0A1V3A054"/>
<dbReference type="PANTHER" id="PTHR30522:SF0">
    <property type="entry name" value="NUCLEOSIDE TRIPHOSPHATE PYROPHOSPHOHYDROLASE"/>
    <property type="match status" value="1"/>
</dbReference>
<dbReference type="GO" id="GO:0006950">
    <property type="term" value="P:response to stress"/>
    <property type="evidence" value="ECO:0007669"/>
    <property type="project" value="UniProtKB-ARBA"/>
</dbReference>
<dbReference type="GO" id="GO:0006203">
    <property type="term" value="P:dGTP catabolic process"/>
    <property type="evidence" value="ECO:0007669"/>
    <property type="project" value="TreeGrafter"/>
</dbReference>
<dbReference type="SUPFAM" id="SSF101386">
    <property type="entry name" value="all-alpha NTP pyrophosphatases"/>
    <property type="match status" value="2"/>
</dbReference>
<dbReference type="InterPro" id="IPR004518">
    <property type="entry name" value="MazG-like_dom"/>
</dbReference>
<dbReference type="InterPro" id="IPR011551">
    <property type="entry name" value="NTP_PyrPHydrolase_MazG"/>
</dbReference>
<dbReference type="InterPro" id="IPR048011">
    <property type="entry name" value="NTP-PPase_MazG-like_C"/>
</dbReference>
<dbReference type="CDD" id="cd11529">
    <property type="entry name" value="NTP-PPase_MazG_Cterm"/>
    <property type="match status" value="1"/>
</dbReference>
<dbReference type="CDD" id="cd11528">
    <property type="entry name" value="NTP-PPase_MazG_Nterm"/>
    <property type="match status" value="1"/>
</dbReference>
<sequence length="279" mass="30702">MTESNPLTRLREIMARLRDPEHGCAWDRAQTAASIVPHTLEEAYELADAVARDAGDAASTAELREELGDLLFQVVFQARIAEEAGRFDLDDVARGIADKLVRRHPHVFAGHAFGDDAEREAAWEDDKAASREQRGHASAMDDIPLALPALARAVKTQRRAARDGFDWDDAGPVVDKIHEEMAEVSVAVAEGVDPDAVAEEVGDVLFAVSNWARHLGVDPEGALRGSTRKFEARYRRMEALAAAEGQSLDALGFDAQERLYQRARRQLRGESDEPEDPQA</sequence>
<dbReference type="EMBL" id="MUZR01000010">
    <property type="protein sequence ID" value="OOC10748.1"/>
    <property type="molecule type" value="Genomic_DNA"/>
</dbReference>
<keyword evidence="2" id="KW-0378">Hydrolase</keyword>
<protein>
    <submittedName>
        <fullName evidence="2">Nucleoside triphosphate pyrophosphohydrolase</fullName>
    </submittedName>
</protein>
<dbReference type="FunFam" id="1.10.287.1080:FF:000001">
    <property type="entry name" value="Nucleoside triphosphate pyrophosphohydrolase"/>
    <property type="match status" value="1"/>
</dbReference>
<dbReference type="GO" id="GO:0046076">
    <property type="term" value="P:dTTP catabolic process"/>
    <property type="evidence" value="ECO:0007669"/>
    <property type="project" value="TreeGrafter"/>
</dbReference>
<comment type="caution">
    <text evidence="2">The sequence shown here is derived from an EMBL/GenBank/DDBJ whole genome shotgun (WGS) entry which is preliminary data.</text>
</comment>
<reference evidence="2 3" key="1">
    <citation type="submission" date="2017-02" db="EMBL/GenBank/DDBJ databases">
        <title>Genomic diversity within the haloalkaliphilic genus Thioalkalivibrio.</title>
        <authorList>
            <person name="Ahn A.-C."/>
            <person name="Meier-Kolthoff J."/>
            <person name="Overmars L."/>
            <person name="Richter M."/>
            <person name="Woyke T."/>
            <person name="Sorokin D.Y."/>
            <person name="Muyzer G."/>
        </authorList>
    </citation>
    <scope>NUCLEOTIDE SEQUENCE [LARGE SCALE GENOMIC DNA]</scope>
    <source>
        <strain evidence="2 3">HL17</strain>
    </source>
</reference>
<dbReference type="GO" id="GO:0046061">
    <property type="term" value="P:dATP catabolic process"/>
    <property type="evidence" value="ECO:0007669"/>
    <property type="project" value="TreeGrafter"/>
</dbReference>
<dbReference type="NCBIfam" id="TIGR00444">
    <property type="entry name" value="mazG"/>
    <property type="match status" value="1"/>
</dbReference>
<evidence type="ECO:0000259" key="1">
    <source>
        <dbReference type="Pfam" id="PF03819"/>
    </source>
</evidence>
<keyword evidence="3" id="KW-1185">Reference proteome</keyword>
<evidence type="ECO:0000313" key="2">
    <source>
        <dbReference type="EMBL" id="OOC10748.1"/>
    </source>
</evidence>
<dbReference type="OrthoDB" id="9808939at2"/>
<dbReference type="GO" id="GO:0047429">
    <property type="term" value="F:nucleoside triphosphate diphosphatase activity"/>
    <property type="evidence" value="ECO:0007669"/>
    <property type="project" value="InterPro"/>
</dbReference>
<dbReference type="GO" id="GO:0046047">
    <property type="term" value="P:TTP catabolic process"/>
    <property type="evidence" value="ECO:0007669"/>
    <property type="project" value="TreeGrafter"/>
</dbReference>
<evidence type="ECO:0000313" key="3">
    <source>
        <dbReference type="Proteomes" id="UP000189177"/>
    </source>
</evidence>
<dbReference type="InterPro" id="IPR048015">
    <property type="entry name" value="NTP-PPase_MazG-like_N"/>
</dbReference>